<dbReference type="Pfam" id="PF01281">
    <property type="entry name" value="Ribosomal_L9_N"/>
    <property type="match status" value="1"/>
</dbReference>
<keyword evidence="2 7" id="KW-0699">rRNA-binding</keyword>
<dbReference type="RefSeq" id="WP_132278889.1">
    <property type="nucleotide sequence ID" value="NZ_SMGQ01000002.1"/>
</dbReference>
<evidence type="ECO:0000256" key="7">
    <source>
        <dbReference type="HAMAP-Rule" id="MF_00503"/>
    </source>
</evidence>
<dbReference type="SUPFAM" id="SSF55658">
    <property type="entry name" value="L9 N-domain-like"/>
    <property type="match status" value="1"/>
</dbReference>
<dbReference type="EMBL" id="SMGQ01000002">
    <property type="protein sequence ID" value="TCK99731.1"/>
    <property type="molecule type" value="Genomic_DNA"/>
</dbReference>
<evidence type="ECO:0000313" key="11">
    <source>
        <dbReference type="EMBL" id="TCK99731.1"/>
    </source>
</evidence>
<reference evidence="11 12" key="1">
    <citation type="submission" date="2019-03" db="EMBL/GenBank/DDBJ databases">
        <title>Genomic Encyclopedia of Type Strains, Phase IV (KMG-IV): sequencing the most valuable type-strain genomes for metagenomic binning, comparative biology and taxonomic classification.</title>
        <authorList>
            <person name="Goeker M."/>
        </authorList>
    </citation>
    <scope>NUCLEOTIDE SEQUENCE [LARGE SCALE GENOMIC DNA]</scope>
    <source>
        <strain evidence="11 12">DSM 24176</strain>
    </source>
</reference>
<dbReference type="HAMAP" id="MF_00503">
    <property type="entry name" value="Ribosomal_bL9"/>
    <property type="match status" value="1"/>
</dbReference>
<evidence type="ECO:0000256" key="4">
    <source>
        <dbReference type="ARBA" id="ARBA00022980"/>
    </source>
</evidence>
<dbReference type="Gene3D" id="3.10.430.100">
    <property type="entry name" value="Ribosomal protein L9, C-terminal domain"/>
    <property type="match status" value="1"/>
</dbReference>
<comment type="similarity">
    <text evidence="1 7">Belongs to the bacterial ribosomal protein bL9 family.</text>
</comment>
<dbReference type="AlphaFoldDB" id="A0A4R1N2Q0"/>
<evidence type="ECO:0000256" key="6">
    <source>
        <dbReference type="ARBA" id="ARBA00035292"/>
    </source>
</evidence>
<dbReference type="GO" id="GO:0006412">
    <property type="term" value="P:translation"/>
    <property type="evidence" value="ECO:0007669"/>
    <property type="project" value="UniProtKB-UniRule"/>
</dbReference>
<keyword evidence="8" id="KW-0175">Coiled coil</keyword>
<comment type="function">
    <text evidence="7">Binds to the 23S rRNA.</text>
</comment>
<dbReference type="GO" id="GO:0005840">
    <property type="term" value="C:ribosome"/>
    <property type="evidence" value="ECO:0007669"/>
    <property type="project" value="UniProtKB-KW"/>
</dbReference>
<feature type="domain" description="Large ribosomal subunit protein bL9 C-terminal" evidence="10">
    <location>
        <begin position="63"/>
        <end position="146"/>
    </location>
</feature>
<dbReference type="InterPro" id="IPR020070">
    <property type="entry name" value="Ribosomal_bL9_N"/>
</dbReference>
<dbReference type="InterPro" id="IPR020069">
    <property type="entry name" value="Ribosomal_bL9_C"/>
</dbReference>
<dbReference type="InterPro" id="IPR000244">
    <property type="entry name" value="Ribosomal_bL9"/>
</dbReference>
<dbReference type="InterPro" id="IPR009027">
    <property type="entry name" value="Ribosomal_bL9/RNase_H1_N"/>
</dbReference>
<keyword evidence="4 7" id="KW-0689">Ribosomal protein</keyword>
<evidence type="ECO:0000256" key="3">
    <source>
        <dbReference type="ARBA" id="ARBA00022884"/>
    </source>
</evidence>
<dbReference type="Pfam" id="PF03948">
    <property type="entry name" value="Ribosomal_L9_C"/>
    <property type="match status" value="1"/>
</dbReference>
<evidence type="ECO:0000259" key="9">
    <source>
        <dbReference type="Pfam" id="PF01281"/>
    </source>
</evidence>
<evidence type="ECO:0000256" key="2">
    <source>
        <dbReference type="ARBA" id="ARBA00022730"/>
    </source>
</evidence>
<evidence type="ECO:0000259" key="10">
    <source>
        <dbReference type="Pfam" id="PF03948"/>
    </source>
</evidence>
<dbReference type="InterPro" id="IPR036791">
    <property type="entry name" value="Ribosomal_bL9_C_sf"/>
</dbReference>
<sequence>MEIILLEDVKKVGKKGDIVKVNDGYARNFMIPKKLGVEATKQAKRELESQKKAEAQLRQEELEEAKELGKKIEESSVEVKIKAGEGGKTFGSISTKEITKAAQEQLGLKIDKKKMKLDEPIKSLGVHNIVIKVHPKVTTQLKVKVTEEK</sequence>
<organism evidence="11 12">
    <name type="scientific">Natranaerovirga hydrolytica</name>
    <dbReference type="NCBI Taxonomy" id="680378"/>
    <lineage>
        <taxon>Bacteria</taxon>
        <taxon>Bacillati</taxon>
        <taxon>Bacillota</taxon>
        <taxon>Clostridia</taxon>
        <taxon>Lachnospirales</taxon>
        <taxon>Natranaerovirgaceae</taxon>
        <taxon>Natranaerovirga</taxon>
    </lineage>
</organism>
<protein>
    <recommendedName>
        <fullName evidence="6 7">Large ribosomal subunit protein bL9</fullName>
    </recommendedName>
</protein>
<name>A0A4R1N2Q0_9FIRM</name>
<evidence type="ECO:0000256" key="8">
    <source>
        <dbReference type="SAM" id="Coils"/>
    </source>
</evidence>
<keyword evidence="5 7" id="KW-0687">Ribonucleoprotein</keyword>
<gene>
    <name evidence="7" type="primary">rplI</name>
    <name evidence="11" type="ORF">EDC19_0089</name>
</gene>
<keyword evidence="12" id="KW-1185">Reference proteome</keyword>
<dbReference type="PANTHER" id="PTHR21368">
    <property type="entry name" value="50S RIBOSOMAL PROTEIN L9"/>
    <property type="match status" value="1"/>
</dbReference>
<proteinExistence type="inferred from homology"/>
<dbReference type="GO" id="GO:0003735">
    <property type="term" value="F:structural constituent of ribosome"/>
    <property type="evidence" value="ECO:0007669"/>
    <property type="project" value="InterPro"/>
</dbReference>
<dbReference type="OrthoDB" id="9788336at2"/>
<comment type="caution">
    <text evidence="11">The sequence shown here is derived from an EMBL/GenBank/DDBJ whole genome shotgun (WGS) entry which is preliminary data.</text>
</comment>
<feature type="domain" description="Ribosomal protein L9" evidence="9">
    <location>
        <begin position="1"/>
        <end position="47"/>
    </location>
</feature>
<evidence type="ECO:0000313" key="12">
    <source>
        <dbReference type="Proteomes" id="UP000294545"/>
    </source>
</evidence>
<accession>A0A4R1N2Q0</accession>
<dbReference type="NCBIfam" id="TIGR00158">
    <property type="entry name" value="L9"/>
    <property type="match status" value="1"/>
</dbReference>
<evidence type="ECO:0000256" key="5">
    <source>
        <dbReference type="ARBA" id="ARBA00023274"/>
    </source>
</evidence>
<dbReference type="Gene3D" id="3.40.5.10">
    <property type="entry name" value="Ribosomal protein L9, N-terminal domain"/>
    <property type="match status" value="1"/>
</dbReference>
<dbReference type="GO" id="GO:1990904">
    <property type="term" value="C:ribonucleoprotein complex"/>
    <property type="evidence" value="ECO:0007669"/>
    <property type="project" value="UniProtKB-KW"/>
</dbReference>
<dbReference type="Proteomes" id="UP000294545">
    <property type="component" value="Unassembled WGS sequence"/>
</dbReference>
<keyword evidence="3 7" id="KW-0694">RNA-binding</keyword>
<dbReference type="GO" id="GO:0019843">
    <property type="term" value="F:rRNA binding"/>
    <property type="evidence" value="ECO:0007669"/>
    <property type="project" value="UniProtKB-UniRule"/>
</dbReference>
<dbReference type="InterPro" id="IPR036935">
    <property type="entry name" value="Ribosomal_bL9_N_sf"/>
</dbReference>
<dbReference type="SUPFAM" id="SSF55653">
    <property type="entry name" value="Ribosomal protein L9 C-domain"/>
    <property type="match status" value="1"/>
</dbReference>
<evidence type="ECO:0000256" key="1">
    <source>
        <dbReference type="ARBA" id="ARBA00010605"/>
    </source>
</evidence>
<feature type="coiled-coil region" evidence="8">
    <location>
        <begin position="37"/>
        <end position="78"/>
    </location>
</feature>
<dbReference type="InterPro" id="IPR020594">
    <property type="entry name" value="Ribosomal_bL9_bac/chp"/>
</dbReference>